<sequence length="73" mass="8210">MSLIAIIITCPFKVMFVVLVGWKALAAYSSALYLSFVLLLIARAYWESDHASAFTTYSKAMARVITQKAYNRL</sequence>
<accession>Q2SHL8</accession>
<proteinExistence type="predicted"/>
<keyword evidence="3" id="KW-1185">Reference proteome</keyword>
<dbReference type="EMBL" id="CP000155">
    <property type="protein sequence ID" value="ABC29856.1"/>
    <property type="molecule type" value="Genomic_DNA"/>
</dbReference>
<organism evidence="2 3">
    <name type="scientific">Hahella chejuensis (strain KCTC 2396)</name>
    <dbReference type="NCBI Taxonomy" id="349521"/>
    <lineage>
        <taxon>Bacteria</taxon>
        <taxon>Pseudomonadati</taxon>
        <taxon>Pseudomonadota</taxon>
        <taxon>Gammaproteobacteria</taxon>
        <taxon>Oceanospirillales</taxon>
        <taxon>Hahellaceae</taxon>
        <taxon>Hahella</taxon>
    </lineage>
</organism>
<evidence type="ECO:0000313" key="3">
    <source>
        <dbReference type="Proteomes" id="UP000000238"/>
    </source>
</evidence>
<feature type="transmembrane region" description="Helical" evidence="1">
    <location>
        <begin position="26"/>
        <end position="46"/>
    </location>
</feature>
<dbReference type="HOGENOM" id="CLU_2699566_0_0_6"/>
<keyword evidence="1" id="KW-0472">Membrane</keyword>
<keyword evidence="1" id="KW-0812">Transmembrane</keyword>
<evidence type="ECO:0000256" key="1">
    <source>
        <dbReference type="SAM" id="Phobius"/>
    </source>
</evidence>
<gene>
    <name evidence="2" type="ordered locus">HCH_03090</name>
</gene>
<reference evidence="2 3" key="1">
    <citation type="journal article" date="2005" name="Nucleic Acids Res.">
        <title>Genomic blueprint of Hahella chejuensis, a marine microbe producing an algicidal agent.</title>
        <authorList>
            <person name="Jeong H."/>
            <person name="Yim J.H."/>
            <person name="Lee C."/>
            <person name="Choi S.-H."/>
            <person name="Park Y.K."/>
            <person name="Yoon S.H."/>
            <person name="Hur C.-G."/>
            <person name="Kang H.-Y."/>
            <person name="Kim D."/>
            <person name="Lee H.H."/>
            <person name="Park K.H."/>
            <person name="Park S.-H."/>
            <person name="Park H.-S."/>
            <person name="Lee H.K."/>
            <person name="Oh T.K."/>
            <person name="Kim J.F."/>
        </authorList>
    </citation>
    <scope>NUCLEOTIDE SEQUENCE [LARGE SCALE GENOMIC DNA]</scope>
    <source>
        <strain evidence="2 3">KCTC 2396</strain>
    </source>
</reference>
<keyword evidence="1" id="KW-1133">Transmembrane helix</keyword>
<dbReference type="Proteomes" id="UP000000238">
    <property type="component" value="Chromosome"/>
</dbReference>
<dbReference type="AlphaFoldDB" id="Q2SHL8"/>
<evidence type="ECO:0000313" key="2">
    <source>
        <dbReference type="EMBL" id="ABC29856.1"/>
    </source>
</evidence>
<protein>
    <submittedName>
        <fullName evidence="2">Uncharacterized protein</fullName>
    </submittedName>
</protein>
<dbReference type="KEGG" id="hch:HCH_03090"/>
<name>Q2SHL8_HAHCH</name>